<protein>
    <submittedName>
        <fullName evidence="2">Uncharacterized protein</fullName>
    </submittedName>
</protein>
<dbReference type="Proteomes" id="UP000323257">
    <property type="component" value="Unassembled WGS sequence"/>
</dbReference>
<keyword evidence="3" id="KW-1185">Reference proteome</keyword>
<evidence type="ECO:0000313" key="3">
    <source>
        <dbReference type="Proteomes" id="UP000323257"/>
    </source>
</evidence>
<evidence type="ECO:0000313" key="2">
    <source>
        <dbReference type="EMBL" id="TYP72710.1"/>
    </source>
</evidence>
<keyword evidence="1" id="KW-0812">Transmembrane</keyword>
<evidence type="ECO:0000256" key="1">
    <source>
        <dbReference type="SAM" id="Phobius"/>
    </source>
</evidence>
<gene>
    <name evidence="2" type="ORF">BCM02_108365</name>
</gene>
<accession>A0A5S5C308</accession>
<feature type="transmembrane region" description="Helical" evidence="1">
    <location>
        <begin position="12"/>
        <end position="34"/>
    </location>
</feature>
<feature type="transmembrane region" description="Helical" evidence="1">
    <location>
        <begin position="46"/>
        <end position="66"/>
    </location>
</feature>
<comment type="caution">
    <text evidence="2">The sequence shown here is derived from an EMBL/GenBank/DDBJ whole genome shotgun (WGS) entry which is preliminary data.</text>
</comment>
<keyword evidence="1" id="KW-0472">Membrane</keyword>
<keyword evidence="1" id="KW-1133">Transmembrane helix</keyword>
<proteinExistence type="predicted"/>
<dbReference type="EMBL" id="VNHS01000008">
    <property type="protein sequence ID" value="TYP72710.1"/>
    <property type="molecule type" value="Genomic_DNA"/>
</dbReference>
<sequence length="67" mass="7216">MALTVDVSNVSASLFVTGALFILLIFSLLSLGVLQMFQQRFRNGAFSFAGALVSGVAFGIVLNQWFL</sequence>
<dbReference type="RefSeq" id="WP_148931313.1">
    <property type="nucleotide sequence ID" value="NZ_VNHS01000008.1"/>
</dbReference>
<reference evidence="2 3" key="1">
    <citation type="submission" date="2019-07" db="EMBL/GenBank/DDBJ databases">
        <title>Genomic Encyclopedia of Type Strains, Phase III (KMG-III): the genomes of soil and plant-associated and newly described type strains.</title>
        <authorList>
            <person name="Whitman W."/>
        </authorList>
    </citation>
    <scope>NUCLEOTIDE SEQUENCE [LARGE SCALE GENOMIC DNA]</scope>
    <source>
        <strain evidence="2 3">BL24</strain>
    </source>
</reference>
<dbReference type="OrthoDB" id="2664893at2"/>
<dbReference type="AlphaFoldDB" id="A0A5S5C308"/>
<name>A0A5S5C308_9BACL</name>
<organism evidence="2 3">
    <name type="scientific">Paenibacillus methanolicus</name>
    <dbReference type="NCBI Taxonomy" id="582686"/>
    <lineage>
        <taxon>Bacteria</taxon>
        <taxon>Bacillati</taxon>
        <taxon>Bacillota</taxon>
        <taxon>Bacilli</taxon>
        <taxon>Bacillales</taxon>
        <taxon>Paenibacillaceae</taxon>
        <taxon>Paenibacillus</taxon>
    </lineage>
</organism>